<name>A0ABV0QL25_9TELE</name>
<accession>A0ABV0QL25</accession>
<evidence type="ECO:0008006" key="3">
    <source>
        <dbReference type="Google" id="ProtNLM"/>
    </source>
</evidence>
<sequence length="1196" mass="132855">MAAIYSGIHLKLKSPQTSWEDRLKLARFAWISSQCLLPNKEQDCTQGRPPVCLSTILSVCQGILSSPALSSVFTTKYELMVTLLAKFCLSACHEIQKQSPKERQKDAKREHLQTEPATSLEIIDESKKTIPSALLFEVLLQVLSCYLSVQRQQANPNRVFTLVTNQLIQPLVLLRYLLTSQDFVPYTHHIRQPLRRDVRIKIDSILQLALFPSEQLASYKAELFPPKENSGKRGSAGTKGPLKPVTALLSKLNAQDYCDLSLCYPVKSDTSPVIFRFFLESYGKGKGENEEEQRMLCFYFIARLVPMLDLQVDGRSVSHEQKSPASSCSPQSWNQALQALEALLSQALSADIYNIAADRIRHGDLQLIFYRTVAQTLLNEAQPRVYTVQLMVCSLLQTYTKLRQLPHLFSSLLSVICRPVLVERRPRLLSEGISASLRTCLLDSSPSQVLEICSLVLQNIRTHLQPDLVNEEGDGEAMEVDGGHGHMRKEAASLKLSSLCQLLHVVLFNLKTLDNSSPVLLVRRSKGFMEEMQQTIKDLLNLSLKPNVTSAQRTPKKGKKKELKASLWEQKTQEAALLLRYTWVEVDVLFHIHCSKYTSVDSFLMATEDEAEASPLLTHLETLISGAILPARLHPSPSCSPMSCLLLKLLTLQQMKRVLLDNAILGESNSTALLKRAVQFIVAKSELEGGPVAEHVWDGQIASVNGSTYPVAHWYIIVSNLPLIVLHLSEEDASHIAHVLVGSLIHGDVERAKDQPPDNLSFSSISSQLALSKVFPELPSLFSATVRSIAQRIVSVLRSGCTPKACSSFLMKKTGSVSSDINVCQPVFSPLIVEALVKDISVSSKAGETFVLLTDTKTKELLNLIQILTNLNPDGMNSEDLSSIFLLLVFMFTSMQPEQTVVEPLESGGAALFFGKLLRTLTYLLKGNNFQSVLKHIHGGTVLQTVLSSLLRHSSCRKPTATIHSDWLDFVSAAQGFIGSLVQLIITRNSSVRLNLDQFASYLTSKEMVSRQNELPSSGASMLSVHLFLASLTSFSQAMMSNLGRSKAIDQTLTEILRKTTSVLGPAVESALKPQSAFFEAVTEPASALGQAFVVEVVTVMLQSELASMSLQLENKQITLTHMSLYQTFCQQILREMSSAPRPMDFLVCSLHFLSAFYKATERRGEEKEKGEELEELYVEIIQNVNRLLTGKWSKR</sequence>
<gene>
    <name evidence="1" type="ORF">XENOCAPTIV_030655</name>
</gene>
<protein>
    <recommendedName>
        <fullName evidence="3">URB2 ribosome biogenesis homolog</fullName>
    </recommendedName>
</protein>
<reference evidence="1 2" key="1">
    <citation type="submission" date="2021-06" db="EMBL/GenBank/DDBJ databases">
        <authorList>
            <person name="Palmer J.M."/>
        </authorList>
    </citation>
    <scope>NUCLEOTIDE SEQUENCE [LARGE SCALE GENOMIC DNA]</scope>
    <source>
        <strain evidence="1 2">XC_2019</strain>
        <tissue evidence="1">Muscle</tissue>
    </source>
</reference>
<dbReference type="PANTHER" id="PTHR15682">
    <property type="entry name" value="UNHEALTHY RIBOSOME BIOGENESIS PROTEIN 2 HOMOLOG"/>
    <property type="match status" value="1"/>
</dbReference>
<keyword evidence="2" id="KW-1185">Reference proteome</keyword>
<dbReference type="Proteomes" id="UP001434883">
    <property type="component" value="Unassembled WGS sequence"/>
</dbReference>
<proteinExistence type="predicted"/>
<evidence type="ECO:0000313" key="1">
    <source>
        <dbReference type="EMBL" id="MEQ2196495.1"/>
    </source>
</evidence>
<dbReference type="InterPro" id="IPR052609">
    <property type="entry name" value="Ribosome_Biogenesis_Reg"/>
</dbReference>
<dbReference type="PANTHER" id="PTHR15682:SF2">
    <property type="entry name" value="UNHEALTHY RIBOSOME BIOGENESIS PROTEIN 2 HOMOLOG"/>
    <property type="match status" value="1"/>
</dbReference>
<organism evidence="1 2">
    <name type="scientific">Xenoophorus captivus</name>
    <dbReference type="NCBI Taxonomy" id="1517983"/>
    <lineage>
        <taxon>Eukaryota</taxon>
        <taxon>Metazoa</taxon>
        <taxon>Chordata</taxon>
        <taxon>Craniata</taxon>
        <taxon>Vertebrata</taxon>
        <taxon>Euteleostomi</taxon>
        <taxon>Actinopterygii</taxon>
        <taxon>Neopterygii</taxon>
        <taxon>Teleostei</taxon>
        <taxon>Neoteleostei</taxon>
        <taxon>Acanthomorphata</taxon>
        <taxon>Ovalentaria</taxon>
        <taxon>Atherinomorphae</taxon>
        <taxon>Cyprinodontiformes</taxon>
        <taxon>Goodeidae</taxon>
        <taxon>Xenoophorus</taxon>
    </lineage>
</organism>
<dbReference type="EMBL" id="JAHRIN010016901">
    <property type="protein sequence ID" value="MEQ2196495.1"/>
    <property type="molecule type" value="Genomic_DNA"/>
</dbReference>
<evidence type="ECO:0000313" key="2">
    <source>
        <dbReference type="Proteomes" id="UP001434883"/>
    </source>
</evidence>
<comment type="caution">
    <text evidence="1">The sequence shown here is derived from an EMBL/GenBank/DDBJ whole genome shotgun (WGS) entry which is preliminary data.</text>
</comment>